<dbReference type="Pfam" id="PF00462">
    <property type="entry name" value="Glutaredoxin"/>
    <property type="match status" value="1"/>
</dbReference>
<dbReference type="AlphaFoldDB" id="A0A1G2U752"/>
<dbReference type="GO" id="GO:0045454">
    <property type="term" value="P:cell redox homeostasis"/>
    <property type="evidence" value="ECO:0007669"/>
    <property type="project" value="TreeGrafter"/>
</dbReference>
<reference evidence="2 3" key="1">
    <citation type="journal article" date="2016" name="Nat. Commun.">
        <title>Thousands of microbial genomes shed light on interconnected biogeochemical processes in an aquifer system.</title>
        <authorList>
            <person name="Anantharaman K."/>
            <person name="Brown C.T."/>
            <person name="Hug L.A."/>
            <person name="Sharon I."/>
            <person name="Castelle C.J."/>
            <person name="Probst A.J."/>
            <person name="Thomas B.C."/>
            <person name="Singh A."/>
            <person name="Wilkins M.J."/>
            <person name="Karaoz U."/>
            <person name="Brodie E.L."/>
            <person name="Williams K.H."/>
            <person name="Hubbard S.S."/>
            <person name="Banfield J.F."/>
        </authorList>
    </citation>
    <scope>NUCLEOTIDE SEQUENCE [LARGE SCALE GENOMIC DNA]</scope>
</reference>
<organism evidence="2 3">
    <name type="scientific">Candidatus Zambryskibacteria bacterium RIFCSPLOWO2_01_FULL_45_43</name>
    <dbReference type="NCBI Taxonomy" id="1802762"/>
    <lineage>
        <taxon>Bacteria</taxon>
        <taxon>Candidatus Zambryskiibacteriota</taxon>
    </lineage>
</organism>
<dbReference type="EMBL" id="MHWF01000023">
    <property type="protein sequence ID" value="OHB05299.1"/>
    <property type="molecule type" value="Genomic_DNA"/>
</dbReference>
<dbReference type="Gene3D" id="3.40.30.10">
    <property type="entry name" value="Glutaredoxin"/>
    <property type="match status" value="1"/>
</dbReference>
<dbReference type="Proteomes" id="UP000177722">
    <property type="component" value="Unassembled WGS sequence"/>
</dbReference>
<evidence type="ECO:0000259" key="1">
    <source>
        <dbReference type="Pfam" id="PF00462"/>
    </source>
</evidence>
<comment type="caution">
    <text evidence="2">The sequence shown here is derived from an EMBL/GenBank/DDBJ whole genome shotgun (WGS) entry which is preliminary data.</text>
</comment>
<name>A0A1G2U752_9BACT</name>
<dbReference type="PANTHER" id="PTHR34386:SF1">
    <property type="entry name" value="GLUTAREDOXIN-LIKE PROTEIN NRDH"/>
    <property type="match status" value="1"/>
</dbReference>
<dbReference type="GO" id="GO:0009055">
    <property type="term" value="F:electron transfer activity"/>
    <property type="evidence" value="ECO:0007669"/>
    <property type="project" value="TreeGrafter"/>
</dbReference>
<evidence type="ECO:0000313" key="3">
    <source>
        <dbReference type="Proteomes" id="UP000177722"/>
    </source>
</evidence>
<dbReference type="PANTHER" id="PTHR34386">
    <property type="entry name" value="GLUTAREDOXIN"/>
    <property type="match status" value="1"/>
</dbReference>
<dbReference type="CDD" id="cd02976">
    <property type="entry name" value="NrdH"/>
    <property type="match status" value="1"/>
</dbReference>
<gene>
    <name evidence="2" type="ORF">A3B16_02775</name>
</gene>
<proteinExistence type="predicted"/>
<protein>
    <submittedName>
        <fullName evidence="2">NrdH-redoxin</fullName>
    </submittedName>
</protein>
<feature type="non-terminal residue" evidence="2">
    <location>
        <position position="1"/>
    </location>
</feature>
<evidence type="ECO:0000313" key="2">
    <source>
        <dbReference type="EMBL" id="OHB05299.1"/>
    </source>
</evidence>
<dbReference type="PROSITE" id="PS51354">
    <property type="entry name" value="GLUTAREDOXIN_2"/>
    <property type="match status" value="1"/>
</dbReference>
<accession>A0A1G2U752</accession>
<feature type="domain" description="Glutaredoxin" evidence="1">
    <location>
        <begin position="2"/>
        <end position="60"/>
    </location>
</feature>
<dbReference type="InterPro" id="IPR002109">
    <property type="entry name" value="Glutaredoxin"/>
</dbReference>
<dbReference type="InterPro" id="IPR051548">
    <property type="entry name" value="Grx-like_ET"/>
</dbReference>
<dbReference type="InterPro" id="IPR036249">
    <property type="entry name" value="Thioredoxin-like_sf"/>
</dbReference>
<sequence>KVEIYSTASCHFCHMAKEFFKANNIPFTDYNVGTDMEKRREMIDKSGQMGVPVIVIDDKDVIIGFDQQRLADTLGVSM</sequence>
<dbReference type="SUPFAM" id="SSF52833">
    <property type="entry name" value="Thioredoxin-like"/>
    <property type="match status" value="1"/>
</dbReference>